<dbReference type="Proteomes" id="UP000490939">
    <property type="component" value="Unassembled WGS sequence"/>
</dbReference>
<dbReference type="AlphaFoldDB" id="A0A8H3VIG3"/>
<evidence type="ECO:0000313" key="3">
    <source>
        <dbReference type="Proteomes" id="UP000490939"/>
    </source>
</evidence>
<protein>
    <submittedName>
        <fullName evidence="2">Uncharacterized protein</fullName>
    </submittedName>
</protein>
<gene>
    <name evidence="2" type="ORF">EG327_002356</name>
</gene>
<comment type="caution">
    <text evidence="2">The sequence shown here is derived from an EMBL/GenBank/DDBJ whole genome shotgun (WGS) entry which is preliminary data.</text>
</comment>
<keyword evidence="3" id="KW-1185">Reference proteome</keyword>
<reference evidence="2 3" key="1">
    <citation type="submission" date="2019-07" db="EMBL/GenBank/DDBJ databases">
        <title>Venturia inaequalis Genome Resource.</title>
        <authorList>
            <person name="Lichtner F.J."/>
        </authorList>
    </citation>
    <scope>NUCLEOTIDE SEQUENCE [LARGE SCALE GENOMIC DNA]</scope>
    <source>
        <strain evidence="2 3">DMI_063113</strain>
    </source>
</reference>
<feature type="signal peptide" evidence="1">
    <location>
        <begin position="1"/>
        <end position="20"/>
    </location>
</feature>
<accession>A0A8H3VIG3</accession>
<keyword evidence="1" id="KW-0732">Signal</keyword>
<proteinExistence type="predicted"/>
<evidence type="ECO:0000313" key="2">
    <source>
        <dbReference type="EMBL" id="KAE9989714.1"/>
    </source>
</evidence>
<organism evidence="2 3">
    <name type="scientific">Venturia inaequalis</name>
    <name type="common">Apple scab fungus</name>
    <dbReference type="NCBI Taxonomy" id="5025"/>
    <lineage>
        <taxon>Eukaryota</taxon>
        <taxon>Fungi</taxon>
        <taxon>Dikarya</taxon>
        <taxon>Ascomycota</taxon>
        <taxon>Pezizomycotina</taxon>
        <taxon>Dothideomycetes</taxon>
        <taxon>Pleosporomycetidae</taxon>
        <taxon>Venturiales</taxon>
        <taxon>Venturiaceae</taxon>
        <taxon>Venturia</taxon>
    </lineage>
</organism>
<sequence length="87" mass="9012">MQFHLALTLLTTLLPALTIAGNANHLILCNNPPAICKQGAQGSTWMACPVGFDMCKSGLYCGNAKNHVCCKAGGQGGANLPAEYCMG</sequence>
<evidence type="ECO:0000256" key="1">
    <source>
        <dbReference type="SAM" id="SignalP"/>
    </source>
</evidence>
<name>A0A8H3VIG3_VENIN</name>
<dbReference type="EMBL" id="WNWR01000172">
    <property type="protein sequence ID" value="KAE9989714.1"/>
    <property type="molecule type" value="Genomic_DNA"/>
</dbReference>
<feature type="chain" id="PRO_5034571142" evidence="1">
    <location>
        <begin position="21"/>
        <end position="87"/>
    </location>
</feature>